<dbReference type="Proteomes" id="UP000199029">
    <property type="component" value="Unassembled WGS sequence"/>
</dbReference>
<dbReference type="EMBL" id="FOXS01000008">
    <property type="protein sequence ID" value="SFQ80066.1"/>
    <property type="molecule type" value="Genomic_DNA"/>
</dbReference>
<protein>
    <submittedName>
        <fullName evidence="1">Uncharacterized protein</fullName>
    </submittedName>
</protein>
<reference evidence="2" key="1">
    <citation type="submission" date="2016-10" db="EMBL/GenBank/DDBJ databases">
        <authorList>
            <person name="Varghese N."/>
            <person name="Submissions S."/>
        </authorList>
    </citation>
    <scope>NUCLEOTIDE SEQUENCE [LARGE SCALE GENOMIC DNA]</scope>
    <source>
        <strain evidence="2">OR362-8,ATCC BAA-1266,JCM 13504</strain>
    </source>
</reference>
<evidence type="ECO:0000313" key="2">
    <source>
        <dbReference type="Proteomes" id="UP000199029"/>
    </source>
</evidence>
<sequence>MALLESVKLYAHDNDFLGRLELSVGSELMQHVEYHKNSYGPINSWVKPSPEDIAILAAPEDHLSDQLYNKTIGIFKLPDEIIAVCKNIDFDSVLFRKDLQERFSKEPTVFQAFEKQIGEYIEQLKIEQDSDHIIHAMPILANPHITMTRKFISGVEDYLFCGLHVDGDSGDSLEECASADNRISINLTSEPRVLLFINISVDDILNKYAHTLHLDTLLAGNRDALVRAFFEANPHYPVVKIIIKPYELYVAPTDNLIHDGSIGGRKQKDVTLVALGRFSPISPAWAKAN</sequence>
<gene>
    <name evidence="1" type="ORF">SAMN04515668_4535</name>
</gene>
<evidence type="ECO:0000313" key="1">
    <source>
        <dbReference type="EMBL" id="SFQ80066.1"/>
    </source>
</evidence>
<keyword evidence="2" id="KW-1185">Reference proteome</keyword>
<dbReference type="RefSeq" id="WP_092678570.1">
    <property type="nucleotide sequence ID" value="NZ_FOXS01000008.1"/>
</dbReference>
<organism evidence="1 2">
    <name type="scientific">Hymenobacter arizonensis</name>
    <name type="common">Siccationidurans arizonensis</name>
    <dbReference type="NCBI Taxonomy" id="1227077"/>
    <lineage>
        <taxon>Bacteria</taxon>
        <taxon>Pseudomonadati</taxon>
        <taxon>Bacteroidota</taxon>
        <taxon>Cytophagia</taxon>
        <taxon>Cytophagales</taxon>
        <taxon>Hymenobacteraceae</taxon>
        <taxon>Hymenobacter</taxon>
    </lineage>
</organism>
<accession>A0A1I6BGL8</accession>
<dbReference type="STRING" id="1227077.SAMN04515668_4535"/>
<proteinExistence type="predicted"/>
<dbReference type="OrthoDB" id="4312010at2"/>
<name>A0A1I6BGL8_HYMAR</name>
<dbReference type="AlphaFoldDB" id="A0A1I6BGL8"/>